<evidence type="ECO:0008006" key="6">
    <source>
        <dbReference type="Google" id="ProtNLM"/>
    </source>
</evidence>
<dbReference type="Pfam" id="PF00515">
    <property type="entry name" value="TPR_1"/>
    <property type="match status" value="1"/>
</dbReference>
<dbReference type="Gene3D" id="1.25.40.10">
    <property type="entry name" value="Tetratricopeptide repeat domain"/>
    <property type="match status" value="1"/>
</dbReference>
<dbReference type="Gene3D" id="3.90.930.1">
    <property type="match status" value="1"/>
</dbReference>
<evidence type="ECO:0000313" key="4">
    <source>
        <dbReference type="EMBL" id="GGE28070.1"/>
    </source>
</evidence>
<dbReference type="PANTHER" id="PTHR44858:SF1">
    <property type="entry name" value="UDP-N-ACETYLGLUCOSAMINE--PEPTIDE N-ACETYLGLUCOSAMINYLTRANSFERASE SPINDLY-RELATED"/>
    <property type="match status" value="1"/>
</dbReference>
<comment type="caution">
    <text evidence="4">The sequence shown here is derived from an EMBL/GenBank/DDBJ whole genome shotgun (WGS) entry which is preliminary data.</text>
</comment>
<name>A0ABQ1SCI7_9FLAO</name>
<feature type="repeat" description="TPR" evidence="3">
    <location>
        <begin position="275"/>
        <end position="308"/>
    </location>
</feature>
<dbReference type="RefSeq" id="WP_188457609.1">
    <property type="nucleotide sequence ID" value="NZ_BMGM01000002.1"/>
</dbReference>
<dbReference type="EMBL" id="BMGM01000002">
    <property type="protein sequence ID" value="GGE28070.1"/>
    <property type="molecule type" value="Genomic_DNA"/>
</dbReference>
<keyword evidence="1" id="KW-0677">Repeat</keyword>
<sequence length="381" mass="44276">MKYTLLSLFLFSILTVFSQKKEVIYEVDGIRVDPVFYEELNDLNDEIVDRFKVIEDEIKINALGYSNAERLIQIETKAYVSRPDSLKRIPSTREMDRILGKWHLKDNPQVYTGPFRDYYLNGNLQGKGNLQKGKLEGKRWLYFKDGSISEELHYKNGFPDGKEIRYYPNGKIKQVGYYNKGFEVGEWKKFHINGELKQVSSFNENGKLDGEVLTYYSTGELKGESKFKDGKLINDRKTRKLNEAYDTAKRSFELGNFKEAEELFTKCIKLKSDWNDAYFGRGTAYLNDNEFEKALSDFNKAIEIEPLDAYAYTNRAFVLIRQQEFKAAKKQSSTEGMQVFGTKNVEIPDEDIQKICQDLQKAKDLGDDSRMLLNAISKYCY</sequence>
<keyword evidence="2 3" id="KW-0802">TPR repeat</keyword>
<dbReference type="PROSITE" id="PS50005">
    <property type="entry name" value="TPR"/>
    <property type="match status" value="1"/>
</dbReference>
<evidence type="ECO:0000256" key="2">
    <source>
        <dbReference type="ARBA" id="ARBA00022803"/>
    </source>
</evidence>
<evidence type="ECO:0000313" key="5">
    <source>
        <dbReference type="Proteomes" id="UP000599179"/>
    </source>
</evidence>
<dbReference type="InterPro" id="IPR050498">
    <property type="entry name" value="Ycf3"/>
</dbReference>
<dbReference type="InterPro" id="IPR011652">
    <property type="entry name" value="MORN_2"/>
</dbReference>
<dbReference type="InterPro" id="IPR011990">
    <property type="entry name" value="TPR-like_helical_dom_sf"/>
</dbReference>
<evidence type="ECO:0000256" key="1">
    <source>
        <dbReference type="ARBA" id="ARBA00022737"/>
    </source>
</evidence>
<dbReference type="SMART" id="SM00028">
    <property type="entry name" value="TPR"/>
    <property type="match status" value="2"/>
</dbReference>
<dbReference type="PANTHER" id="PTHR44858">
    <property type="entry name" value="TETRATRICOPEPTIDE REPEAT PROTEIN 6"/>
    <property type="match status" value="1"/>
</dbReference>
<keyword evidence="5" id="KW-1185">Reference proteome</keyword>
<evidence type="ECO:0000256" key="3">
    <source>
        <dbReference type="PROSITE-ProRule" id="PRU00339"/>
    </source>
</evidence>
<protein>
    <recommendedName>
        <fullName evidence="6">Antitoxin component YwqK of the YwqJK toxin-antitoxin module</fullName>
    </recommendedName>
</protein>
<accession>A0ABQ1SCI7</accession>
<dbReference type="Pfam" id="PF07661">
    <property type="entry name" value="MORN_2"/>
    <property type="match status" value="4"/>
</dbReference>
<gene>
    <name evidence="4" type="ORF">GCM10010832_05990</name>
</gene>
<dbReference type="SUPFAM" id="SSF82185">
    <property type="entry name" value="Histone H3 K4-specific methyltransferase SET7/9 N-terminal domain"/>
    <property type="match status" value="1"/>
</dbReference>
<dbReference type="SUPFAM" id="SSF48452">
    <property type="entry name" value="TPR-like"/>
    <property type="match status" value="1"/>
</dbReference>
<dbReference type="PROSITE" id="PS50293">
    <property type="entry name" value="TPR_REGION"/>
    <property type="match status" value="1"/>
</dbReference>
<reference evidence="5" key="1">
    <citation type="journal article" date="2019" name="Int. J. Syst. Evol. Microbiol.">
        <title>The Global Catalogue of Microorganisms (GCM) 10K type strain sequencing project: providing services to taxonomists for standard genome sequencing and annotation.</title>
        <authorList>
            <consortium name="The Broad Institute Genomics Platform"/>
            <consortium name="The Broad Institute Genome Sequencing Center for Infectious Disease"/>
            <person name="Wu L."/>
            <person name="Ma J."/>
        </authorList>
    </citation>
    <scope>NUCLEOTIDE SEQUENCE [LARGE SCALE GENOMIC DNA]</scope>
    <source>
        <strain evidence="5">CGMCC 1.12931</strain>
    </source>
</reference>
<proteinExistence type="predicted"/>
<organism evidence="4 5">
    <name type="scientific">Psychroflexus planctonicus</name>
    <dbReference type="NCBI Taxonomy" id="1526575"/>
    <lineage>
        <taxon>Bacteria</taxon>
        <taxon>Pseudomonadati</taxon>
        <taxon>Bacteroidota</taxon>
        <taxon>Flavobacteriia</taxon>
        <taxon>Flavobacteriales</taxon>
        <taxon>Flavobacteriaceae</taxon>
        <taxon>Psychroflexus</taxon>
    </lineage>
</organism>
<dbReference type="InterPro" id="IPR019734">
    <property type="entry name" value="TPR_rpt"/>
</dbReference>
<dbReference type="Pfam" id="PF13181">
    <property type="entry name" value="TPR_8"/>
    <property type="match status" value="1"/>
</dbReference>
<dbReference type="Proteomes" id="UP000599179">
    <property type="component" value="Unassembled WGS sequence"/>
</dbReference>